<dbReference type="Gene3D" id="3.30.70.270">
    <property type="match status" value="1"/>
</dbReference>
<evidence type="ECO:0000259" key="3">
    <source>
        <dbReference type="PROSITE" id="PS50112"/>
    </source>
</evidence>
<dbReference type="PIRSF" id="PIRSF005925">
    <property type="entry name" value="Dos"/>
    <property type="match status" value="1"/>
</dbReference>
<feature type="domain" description="PAC" evidence="4">
    <location>
        <begin position="249"/>
        <end position="300"/>
    </location>
</feature>
<keyword evidence="2" id="KW-0973">c-di-GMP</keyword>
<dbReference type="InterPro" id="IPR035965">
    <property type="entry name" value="PAS-like_dom_sf"/>
</dbReference>
<feature type="domain" description="EAL" evidence="5">
    <location>
        <begin position="600"/>
        <end position="854"/>
    </location>
</feature>
<dbReference type="AlphaFoldDB" id="N8NWV8"/>
<dbReference type="EMBL" id="APOH01000017">
    <property type="protein sequence ID" value="ENU18876.1"/>
    <property type="molecule type" value="Genomic_DNA"/>
</dbReference>
<dbReference type="InterPro" id="IPR012226">
    <property type="entry name" value="Diguanyl_cyclase/Pdiesterase"/>
</dbReference>
<evidence type="ECO:0000259" key="4">
    <source>
        <dbReference type="PROSITE" id="PS50113"/>
    </source>
</evidence>
<comment type="caution">
    <text evidence="7">The sequence shown here is derived from an EMBL/GenBank/DDBJ whole genome shotgun (WGS) entry which is preliminary data.</text>
</comment>
<dbReference type="SUPFAM" id="SSF55781">
    <property type="entry name" value="GAF domain-like"/>
    <property type="match status" value="1"/>
</dbReference>
<dbReference type="InterPro" id="IPR003018">
    <property type="entry name" value="GAF"/>
</dbReference>
<organism evidence="7 8">
    <name type="scientific">Acinetobacter bohemicus ANC 3994</name>
    <dbReference type="NCBI Taxonomy" id="1217715"/>
    <lineage>
        <taxon>Bacteria</taxon>
        <taxon>Pseudomonadati</taxon>
        <taxon>Pseudomonadota</taxon>
        <taxon>Gammaproteobacteria</taxon>
        <taxon>Moraxellales</taxon>
        <taxon>Moraxellaceae</taxon>
        <taxon>Acinetobacter</taxon>
    </lineage>
</organism>
<dbReference type="SMART" id="SM00052">
    <property type="entry name" value="EAL"/>
    <property type="match status" value="1"/>
</dbReference>
<dbReference type="InterPro" id="IPR000014">
    <property type="entry name" value="PAS"/>
</dbReference>
<dbReference type="SUPFAM" id="SSF55785">
    <property type="entry name" value="PYP-like sensor domain (PAS domain)"/>
    <property type="match status" value="2"/>
</dbReference>
<evidence type="ECO:0000259" key="6">
    <source>
        <dbReference type="PROSITE" id="PS50887"/>
    </source>
</evidence>
<dbReference type="CDD" id="cd01948">
    <property type="entry name" value="EAL"/>
    <property type="match status" value="1"/>
</dbReference>
<dbReference type="SUPFAM" id="SSF141868">
    <property type="entry name" value="EAL domain-like"/>
    <property type="match status" value="1"/>
</dbReference>
<dbReference type="RefSeq" id="WP_004649263.1">
    <property type="nucleotide sequence ID" value="NZ_KB849165.1"/>
</dbReference>
<dbReference type="PROSITE" id="PS50887">
    <property type="entry name" value="GGDEF"/>
    <property type="match status" value="1"/>
</dbReference>
<dbReference type="InterPro" id="IPR000160">
    <property type="entry name" value="GGDEF_dom"/>
</dbReference>
<dbReference type="Pfam" id="PF00563">
    <property type="entry name" value="EAL"/>
    <property type="match status" value="1"/>
</dbReference>
<dbReference type="CDD" id="cd01949">
    <property type="entry name" value="GGDEF"/>
    <property type="match status" value="1"/>
</dbReference>
<dbReference type="Pfam" id="PF13185">
    <property type="entry name" value="GAF_2"/>
    <property type="match status" value="1"/>
</dbReference>
<dbReference type="SMART" id="SM00065">
    <property type="entry name" value="GAF"/>
    <property type="match status" value="1"/>
</dbReference>
<sequence>MKNNFNSYDTYQIFNLIGQHSELKIILNTISKWLELHIPNALVTIMVYSEQDQTLKLISGNQHFSKQYCKAIDNLKIGPHQGSCGTAAFLHKLVISPNLMEDPNWEAYRALIQTEKLSSCWSTPIISAKGILYGTFGTYYRIKREPTEQNINLLLQAAALVALAIELDNERQQKLAINEKYSSFYTYHPDVIFEFDTEGYVINTNIACREITGFSEEQIQGKHYLTFIPDEYHDLVDTAFEETLQGRAKHYETPAYHASGGILWLDLTNLPIIQNQKVTGIFAIARDITLRRKNKETLRLLKRGVDASPNGIFITDASEKMLIVYVNPAFLKLTGYTEQEVMGRDCSFLQGADTDFDQITLLKQAVEEQKEVFVTVKNYCKDGSWFWSRLMLGPVFDQDDNCTHFLGIQEDITQQRIHEEYLEYLHNHDHLTGLPNQIIFENFLEDAFKKQQYNPQPLVLFYIDLDDFRSMNDSLGYVIGDKVLKNVGSRLQEFLNPDDLLSRYAEDEFVVLMADPHDPKKVIATAEKILDLISQIFQVEGHTIHLSASIGIVTNNNSIQHSSELLSQSVLAMQEAKRQGRNTWSWYEENNNKVVQKIDYAHLRLELMEAVKEKQFNLFYQPLIQPLTGKVKGVEALIRWYHPQRGYIFPDVFIPLAERTGQIVVIGQWVLEKACTDISEWNRKHNSDLTVSVNISPLQFCRTGFLEGLKYVLEVSNLPAKLLKIEITEGVIINGTDRAIKILESVRALGVQVAIDDFGTGYSSLSYLRRLPINQIKLDRSFIENLTINHQDAAIVQSIIHLAHQLNLEVVAEGVETLDQASLLYQQNCDLLQGYFYARPAPITDLKLIYMSLDSYLKAEN</sequence>
<dbReference type="PROSITE" id="PS50883">
    <property type="entry name" value="EAL"/>
    <property type="match status" value="1"/>
</dbReference>
<dbReference type="SMART" id="SM00091">
    <property type="entry name" value="PAS"/>
    <property type="match status" value="2"/>
</dbReference>
<dbReference type="Proteomes" id="UP000013086">
    <property type="component" value="Unassembled WGS sequence"/>
</dbReference>
<dbReference type="PATRIC" id="fig|1217715.3.peg.2626"/>
<accession>N8NWV8</accession>
<dbReference type="InterPro" id="IPR001633">
    <property type="entry name" value="EAL_dom"/>
</dbReference>
<dbReference type="PROSITE" id="PS50113">
    <property type="entry name" value="PAC"/>
    <property type="match status" value="2"/>
</dbReference>
<dbReference type="PANTHER" id="PTHR44757">
    <property type="entry name" value="DIGUANYLATE CYCLASE DGCP"/>
    <property type="match status" value="1"/>
</dbReference>
<dbReference type="PANTHER" id="PTHR44757:SF4">
    <property type="entry name" value="DIGUANYLATE CYCLASE DGCE-RELATED"/>
    <property type="match status" value="1"/>
</dbReference>
<dbReference type="SUPFAM" id="SSF55073">
    <property type="entry name" value="Nucleotide cyclase"/>
    <property type="match status" value="1"/>
</dbReference>
<dbReference type="Pfam" id="PF13426">
    <property type="entry name" value="PAS_9"/>
    <property type="match status" value="1"/>
</dbReference>
<dbReference type="Gene3D" id="3.20.20.450">
    <property type="entry name" value="EAL domain"/>
    <property type="match status" value="1"/>
</dbReference>
<dbReference type="SMART" id="SM00086">
    <property type="entry name" value="PAC"/>
    <property type="match status" value="2"/>
</dbReference>
<dbReference type="NCBIfam" id="TIGR00229">
    <property type="entry name" value="sensory_box"/>
    <property type="match status" value="2"/>
</dbReference>
<dbReference type="GO" id="GO:0071111">
    <property type="term" value="F:cyclic-guanylate-specific phosphodiesterase activity"/>
    <property type="evidence" value="ECO:0007669"/>
    <property type="project" value="UniProtKB-EC"/>
</dbReference>
<dbReference type="InterPro" id="IPR029787">
    <property type="entry name" value="Nucleotide_cyclase"/>
</dbReference>
<dbReference type="Pfam" id="PF00990">
    <property type="entry name" value="GGDEF"/>
    <property type="match status" value="1"/>
</dbReference>
<dbReference type="InterPro" id="IPR052155">
    <property type="entry name" value="Biofilm_reg_signaling"/>
</dbReference>
<dbReference type="InterPro" id="IPR013656">
    <property type="entry name" value="PAS_4"/>
</dbReference>
<dbReference type="NCBIfam" id="TIGR00254">
    <property type="entry name" value="GGDEF"/>
    <property type="match status" value="1"/>
</dbReference>
<feature type="domain" description="PAS" evidence="3">
    <location>
        <begin position="189"/>
        <end position="247"/>
    </location>
</feature>
<feature type="domain" description="GGDEF" evidence="6">
    <location>
        <begin position="456"/>
        <end position="589"/>
    </location>
</feature>
<dbReference type="PROSITE" id="PS50112">
    <property type="entry name" value="PAS"/>
    <property type="match status" value="2"/>
</dbReference>
<reference evidence="7 8" key="1">
    <citation type="submission" date="2013-02" db="EMBL/GenBank/DDBJ databases">
        <title>The Genome Sequence of Acinetobacter sp. ANC 3994.</title>
        <authorList>
            <consortium name="The Broad Institute Genome Sequencing Platform"/>
            <consortium name="The Broad Institute Genome Sequencing Center for Infectious Disease"/>
            <person name="Cerqueira G."/>
            <person name="Feldgarden M."/>
            <person name="Courvalin P."/>
            <person name="Perichon B."/>
            <person name="Grillot-Courvalin C."/>
            <person name="Clermont D."/>
            <person name="Rocha E."/>
            <person name="Yoon E.-J."/>
            <person name="Nemec A."/>
            <person name="Walker B."/>
            <person name="Young S.K."/>
            <person name="Zeng Q."/>
            <person name="Gargeya S."/>
            <person name="Fitzgerald M."/>
            <person name="Haas B."/>
            <person name="Abouelleil A."/>
            <person name="Alvarado L."/>
            <person name="Arachchi H.M."/>
            <person name="Berlin A.M."/>
            <person name="Chapman S.B."/>
            <person name="Dewar J."/>
            <person name="Goldberg J."/>
            <person name="Griggs A."/>
            <person name="Gujja S."/>
            <person name="Hansen M."/>
            <person name="Howarth C."/>
            <person name="Imamovic A."/>
            <person name="Larimer J."/>
            <person name="McCowan C."/>
            <person name="Murphy C."/>
            <person name="Neiman D."/>
            <person name="Pearson M."/>
            <person name="Priest M."/>
            <person name="Roberts A."/>
            <person name="Saif S."/>
            <person name="Shea T."/>
            <person name="Sisk P."/>
            <person name="Sykes S."/>
            <person name="Wortman J."/>
            <person name="Nusbaum C."/>
            <person name="Birren B."/>
        </authorList>
    </citation>
    <scope>NUCLEOTIDE SEQUENCE [LARGE SCALE GENOMIC DNA]</scope>
    <source>
        <strain evidence="7 8">ANC 3994</strain>
    </source>
</reference>
<protein>
    <recommendedName>
        <fullName evidence="1">cyclic-guanylate-specific phosphodiesterase</fullName>
        <ecNumber evidence="1">3.1.4.52</ecNumber>
    </recommendedName>
</protein>
<dbReference type="Gene3D" id="3.30.450.20">
    <property type="entry name" value="PAS domain"/>
    <property type="match status" value="2"/>
</dbReference>
<dbReference type="eggNOG" id="COG5001">
    <property type="taxonomic scope" value="Bacteria"/>
</dbReference>
<dbReference type="FunFam" id="3.20.20.450:FF:000001">
    <property type="entry name" value="Cyclic di-GMP phosphodiesterase yahA"/>
    <property type="match status" value="1"/>
</dbReference>
<dbReference type="Pfam" id="PF08448">
    <property type="entry name" value="PAS_4"/>
    <property type="match status" value="1"/>
</dbReference>
<dbReference type="HOGENOM" id="CLU_000445_70_34_6"/>
<evidence type="ECO:0000313" key="8">
    <source>
        <dbReference type="Proteomes" id="UP000013086"/>
    </source>
</evidence>
<evidence type="ECO:0000256" key="1">
    <source>
        <dbReference type="ARBA" id="ARBA00012282"/>
    </source>
</evidence>
<dbReference type="InterPro" id="IPR000700">
    <property type="entry name" value="PAS-assoc_C"/>
</dbReference>
<proteinExistence type="predicted"/>
<dbReference type="EC" id="3.1.4.52" evidence="1"/>
<dbReference type="InterPro" id="IPR001610">
    <property type="entry name" value="PAC"/>
</dbReference>
<dbReference type="SMART" id="SM00267">
    <property type="entry name" value="GGDEF"/>
    <property type="match status" value="1"/>
</dbReference>
<name>N8NWV8_9GAMM</name>
<gene>
    <name evidence="7" type="ORF">F994_02689</name>
</gene>
<feature type="domain" description="PAS" evidence="3">
    <location>
        <begin position="297"/>
        <end position="369"/>
    </location>
</feature>
<evidence type="ECO:0000256" key="2">
    <source>
        <dbReference type="ARBA" id="ARBA00022636"/>
    </source>
</evidence>
<dbReference type="OrthoDB" id="9804951at2"/>
<feature type="domain" description="PAC" evidence="4">
    <location>
        <begin position="370"/>
        <end position="424"/>
    </location>
</feature>
<dbReference type="Gene3D" id="3.30.450.40">
    <property type="match status" value="1"/>
</dbReference>
<dbReference type="CDD" id="cd00130">
    <property type="entry name" value="PAS"/>
    <property type="match status" value="2"/>
</dbReference>
<evidence type="ECO:0000259" key="5">
    <source>
        <dbReference type="PROSITE" id="PS50883"/>
    </source>
</evidence>
<dbReference type="InterPro" id="IPR035919">
    <property type="entry name" value="EAL_sf"/>
</dbReference>
<dbReference type="InterPro" id="IPR029016">
    <property type="entry name" value="GAF-like_dom_sf"/>
</dbReference>
<evidence type="ECO:0000313" key="7">
    <source>
        <dbReference type="EMBL" id="ENU18876.1"/>
    </source>
</evidence>
<dbReference type="InterPro" id="IPR043128">
    <property type="entry name" value="Rev_trsase/Diguanyl_cyclase"/>
</dbReference>